<organism evidence="1 2">
    <name type="scientific">Bugula neritina</name>
    <name type="common">Brown bryozoan</name>
    <name type="synonym">Sertularia neritina</name>
    <dbReference type="NCBI Taxonomy" id="10212"/>
    <lineage>
        <taxon>Eukaryota</taxon>
        <taxon>Metazoa</taxon>
        <taxon>Spiralia</taxon>
        <taxon>Lophotrochozoa</taxon>
        <taxon>Bryozoa</taxon>
        <taxon>Gymnolaemata</taxon>
        <taxon>Cheilostomatida</taxon>
        <taxon>Flustrina</taxon>
        <taxon>Buguloidea</taxon>
        <taxon>Bugulidae</taxon>
        <taxon>Bugula</taxon>
    </lineage>
</organism>
<evidence type="ECO:0000313" key="1">
    <source>
        <dbReference type="EMBL" id="KAF6017539.1"/>
    </source>
</evidence>
<reference evidence="1" key="1">
    <citation type="submission" date="2020-06" db="EMBL/GenBank/DDBJ databases">
        <title>Draft genome of Bugula neritina, a colonial animal packing powerful symbionts and potential medicines.</title>
        <authorList>
            <person name="Rayko M."/>
        </authorList>
    </citation>
    <scope>NUCLEOTIDE SEQUENCE [LARGE SCALE GENOMIC DNA]</scope>
    <source>
        <strain evidence="1">Kwan_BN1</strain>
    </source>
</reference>
<proteinExistence type="predicted"/>
<dbReference type="Proteomes" id="UP000593567">
    <property type="component" value="Unassembled WGS sequence"/>
</dbReference>
<dbReference type="AlphaFoldDB" id="A0A7J7IUD5"/>
<name>A0A7J7IUD5_BUGNE</name>
<keyword evidence="2" id="KW-1185">Reference proteome</keyword>
<dbReference type="EMBL" id="VXIV02003382">
    <property type="protein sequence ID" value="KAF6017539.1"/>
    <property type="molecule type" value="Genomic_DNA"/>
</dbReference>
<evidence type="ECO:0000313" key="2">
    <source>
        <dbReference type="Proteomes" id="UP000593567"/>
    </source>
</evidence>
<comment type="caution">
    <text evidence="1">The sequence shown here is derived from an EMBL/GenBank/DDBJ whole genome shotgun (WGS) entry which is preliminary data.</text>
</comment>
<sequence length="194" mass="21034">MGMSAKRSGRIYEIHTCLVGEPITANSLVELLQHGSDGSILIGTGMPINCSIIKQHSISIMNNLPTNTQAAPASPTLTEELETSGTVNIEITDVPPPELCSSLLESERPPSEARGRFKKRKLASADSIDQVITEVDTELSSCSNNDEAHHYGMAVAAKLRRLQPYQMAVARRDIELALFNAKYNIQDGSANEQA</sequence>
<gene>
    <name evidence="1" type="ORF">EB796_024144</name>
</gene>
<accession>A0A7J7IUD5</accession>
<protein>
    <submittedName>
        <fullName evidence="1">Uncharacterized protein</fullName>
    </submittedName>
</protein>